<evidence type="ECO:0000313" key="2">
    <source>
        <dbReference type="Proteomes" id="UP000464178"/>
    </source>
</evidence>
<organism evidence="1 2">
    <name type="scientific">Gemmata massiliana</name>
    <dbReference type="NCBI Taxonomy" id="1210884"/>
    <lineage>
        <taxon>Bacteria</taxon>
        <taxon>Pseudomonadati</taxon>
        <taxon>Planctomycetota</taxon>
        <taxon>Planctomycetia</taxon>
        <taxon>Gemmatales</taxon>
        <taxon>Gemmataceae</taxon>
        <taxon>Gemmata</taxon>
    </lineage>
</organism>
<evidence type="ECO:0000313" key="1">
    <source>
        <dbReference type="EMBL" id="VTS00758.1"/>
    </source>
</evidence>
<dbReference type="AlphaFoldDB" id="A0A6P2DK50"/>
<dbReference type="EMBL" id="LR593886">
    <property type="protein sequence ID" value="VTS00758.1"/>
    <property type="molecule type" value="Genomic_DNA"/>
</dbReference>
<gene>
    <name evidence="1" type="ORF">SOIL9_80770</name>
</gene>
<proteinExistence type="predicted"/>
<sequence length="170" mass="18189">MAIDGYTVNGAARVQVGTGSAGALELLGYTDRGVQIDIQELTKDIITDISGEAPQDVQSMGMMARIVANLIAMDRTVFKKLQGRGDRTTPGLVNTAGLVLGGSGNYLFRVGIESPFDEPWSFNKCFVRPGYGTTLASAANPFRIEFQAIPWAAATAVTNKDTPLWTRSLS</sequence>
<reference evidence="1 2" key="1">
    <citation type="submission" date="2019-05" db="EMBL/GenBank/DDBJ databases">
        <authorList>
            <consortium name="Science for Life Laboratories"/>
        </authorList>
    </citation>
    <scope>NUCLEOTIDE SEQUENCE [LARGE SCALE GENOMIC DNA]</scope>
    <source>
        <strain evidence="1">Soil9</strain>
    </source>
</reference>
<dbReference type="KEGG" id="gms:SOIL9_80770"/>
<keyword evidence="2" id="KW-1185">Reference proteome</keyword>
<accession>A0A6P2DK50</accession>
<dbReference type="Proteomes" id="UP000464178">
    <property type="component" value="Chromosome"/>
</dbReference>
<name>A0A6P2DK50_9BACT</name>
<protein>
    <submittedName>
        <fullName evidence="1">Uncharacterized protein</fullName>
    </submittedName>
</protein>